<dbReference type="RefSeq" id="XP_040798643.1">
    <property type="nucleotide sequence ID" value="XM_040939565.1"/>
</dbReference>
<dbReference type="VEuPathDB" id="FungiDB:BO72DRAFT_196971"/>
<reference evidence="2 3" key="1">
    <citation type="submission" date="2018-02" db="EMBL/GenBank/DDBJ databases">
        <title>The genomes of Aspergillus section Nigri reveals drivers in fungal speciation.</title>
        <authorList>
            <consortium name="DOE Joint Genome Institute"/>
            <person name="Vesth T.C."/>
            <person name="Nybo J."/>
            <person name="Theobald S."/>
            <person name="Brandl J."/>
            <person name="Frisvad J.C."/>
            <person name="Nielsen K.F."/>
            <person name="Lyhne E.K."/>
            <person name="Kogle M.E."/>
            <person name="Kuo A."/>
            <person name="Riley R."/>
            <person name="Clum A."/>
            <person name="Nolan M."/>
            <person name="Lipzen A."/>
            <person name="Salamov A."/>
            <person name="Henrissat B."/>
            <person name="Wiebenga A."/>
            <person name="De vries R.P."/>
            <person name="Grigoriev I.V."/>
            <person name="Mortensen U.H."/>
            <person name="Andersen M.R."/>
            <person name="Baker S.E."/>
        </authorList>
    </citation>
    <scope>NUCLEOTIDE SEQUENCE [LARGE SCALE GENOMIC DNA]</scope>
    <source>
        <strain evidence="2 3">CBS 313.89</strain>
    </source>
</reference>
<proteinExistence type="predicted"/>
<name>A0A8G1RM25_9EURO</name>
<evidence type="ECO:0000313" key="2">
    <source>
        <dbReference type="EMBL" id="RAK74633.1"/>
    </source>
</evidence>
<accession>A0A8G1RM25</accession>
<keyword evidence="1" id="KW-1133">Transmembrane helix</keyword>
<keyword evidence="1" id="KW-0472">Membrane</keyword>
<dbReference type="AlphaFoldDB" id="A0A8G1RM25"/>
<evidence type="ECO:0000313" key="3">
    <source>
        <dbReference type="Proteomes" id="UP000249789"/>
    </source>
</evidence>
<keyword evidence="1" id="KW-0812">Transmembrane</keyword>
<dbReference type="GeneID" id="63856898"/>
<feature type="transmembrane region" description="Helical" evidence="1">
    <location>
        <begin position="15"/>
        <end position="38"/>
    </location>
</feature>
<evidence type="ECO:0000256" key="1">
    <source>
        <dbReference type="SAM" id="Phobius"/>
    </source>
</evidence>
<organism evidence="2 3">
    <name type="scientific">Aspergillus fijiensis CBS 313.89</name>
    <dbReference type="NCBI Taxonomy" id="1448319"/>
    <lineage>
        <taxon>Eukaryota</taxon>
        <taxon>Fungi</taxon>
        <taxon>Dikarya</taxon>
        <taxon>Ascomycota</taxon>
        <taxon>Pezizomycotina</taxon>
        <taxon>Eurotiomycetes</taxon>
        <taxon>Eurotiomycetidae</taxon>
        <taxon>Eurotiales</taxon>
        <taxon>Aspergillaceae</taxon>
        <taxon>Aspergillus</taxon>
    </lineage>
</organism>
<dbReference type="Proteomes" id="UP000249789">
    <property type="component" value="Unassembled WGS sequence"/>
</dbReference>
<sequence>MEVGIYDDRSHSRNFPAIITTNALAHPYSCLISLLIIYNRRDLFCLRPESLRATHNLGWPCLITKATPYAGH</sequence>
<dbReference type="EMBL" id="KZ824666">
    <property type="protein sequence ID" value="RAK74633.1"/>
    <property type="molecule type" value="Genomic_DNA"/>
</dbReference>
<protein>
    <submittedName>
        <fullName evidence="2">Uncharacterized protein</fullName>
    </submittedName>
</protein>
<gene>
    <name evidence="2" type="ORF">BO72DRAFT_196971</name>
</gene>
<keyword evidence="3" id="KW-1185">Reference proteome</keyword>